<gene>
    <name evidence="2" type="ORF">M747DRAFT_38191</name>
</gene>
<feature type="chain" id="PRO_5016646434" evidence="1">
    <location>
        <begin position="20"/>
        <end position="55"/>
    </location>
</feature>
<sequence>MHVLFFFFLWPVLLGSLSAVSYLPTYRLSLSYGGALHLSAFERIIPHAFYLFPGI</sequence>
<evidence type="ECO:0000313" key="3">
    <source>
        <dbReference type="Proteomes" id="UP000253845"/>
    </source>
</evidence>
<proteinExistence type="predicted"/>
<evidence type="ECO:0000313" key="2">
    <source>
        <dbReference type="EMBL" id="RDH20493.1"/>
    </source>
</evidence>
<dbReference type="VEuPathDB" id="FungiDB:M747DRAFT_38191"/>
<dbReference type="Proteomes" id="UP000253845">
    <property type="component" value="Unassembled WGS sequence"/>
</dbReference>
<accession>A0A370BYF6</accession>
<organism evidence="2 3">
    <name type="scientific">Aspergillus niger ATCC 13496</name>
    <dbReference type="NCBI Taxonomy" id="1353008"/>
    <lineage>
        <taxon>Eukaryota</taxon>
        <taxon>Fungi</taxon>
        <taxon>Dikarya</taxon>
        <taxon>Ascomycota</taxon>
        <taxon>Pezizomycotina</taxon>
        <taxon>Eurotiomycetes</taxon>
        <taxon>Eurotiomycetidae</taxon>
        <taxon>Eurotiales</taxon>
        <taxon>Aspergillaceae</taxon>
        <taxon>Aspergillus</taxon>
        <taxon>Aspergillus subgen. Circumdati</taxon>
    </lineage>
</organism>
<name>A0A370BYF6_ASPNG</name>
<feature type="signal peptide" evidence="1">
    <location>
        <begin position="1"/>
        <end position="19"/>
    </location>
</feature>
<dbReference type="AlphaFoldDB" id="A0A370BYF6"/>
<protein>
    <submittedName>
        <fullName evidence="2">Uncharacterized protein</fullName>
    </submittedName>
</protein>
<keyword evidence="1" id="KW-0732">Signal</keyword>
<reference evidence="2 3" key="1">
    <citation type="submission" date="2018-07" db="EMBL/GenBank/DDBJ databases">
        <title>Section-level genome sequencing of Aspergillus section Nigri to investigate inter- and intra-species variation.</title>
        <authorList>
            <consortium name="DOE Joint Genome Institute"/>
            <person name="Vesth T.C."/>
            <person name="Nybo J.L."/>
            <person name="Theobald S."/>
            <person name="Frisvad J.C."/>
            <person name="Larsen T.O."/>
            <person name="Nielsen K.F."/>
            <person name="Hoof J.B."/>
            <person name="Brandl J."/>
            <person name="Salamov A."/>
            <person name="Riley R."/>
            <person name="Gladden J.M."/>
            <person name="Phatale P."/>
            <person name="Nielsen M.T."/>
            <person name="Lyhne E.K."/>
            <person name="Kogle M.E."/>
            <person name="Strasser K."/>
            <person name="McDonnell E."/>
            <person name="Barry K."/>
            <person name="Clum A."/>
            <person name="Chen C."/>
            <person name="Nolan M."/>
            <person name="Sandor L."/>
            <person name="Kuo A."/>
            <person name="Lipzen A."/>
            <person name="Hainaut M."/>
            <person name="Drula E."/>
            <person name="Tsang A."/>
            <person name="Magnuson J.K."/>
            <person name="Henrissat B."/>
            <person name="Wiebenga A."/>
            <person name="Simmons B.A."/>
            <person name="Makela M.R."/>
            <person name="De vries R.P."/>
            <person name="Grigoriev I.V."/>
            <person name="Mortensen U.H."/>
            <person name="Baker S.E."/>
            <person name="Andersen M.R."/>
        </authorList>
    </citation>
    <scope>NUCLEOTIDE SEQUENCE [LARGE SCALE GENOMIC DNA]</scope>
    <source>
        <strain evidence="2 3">ATCC 13496</strain>
    </source>
</reference>
<dbReference type="EMBL" id="KZ851914">
    <property type="protein sequence ID" value="RDH20493.1"/>
    <property type="molecule type" value="Genomic_DNA"/>
</dbReference>
<evidence type="ECO:0000256" key="1">
    <source>
        <dbReference type="SAM" id="SignalP"/>
    </source>
</evidence>